<proteinExistence type="predicted"/>
<evidence type="ECO:0000313" key="2">
    <source>
        <dbReference type="EMBL" id="GIX76196.1"/>
    </source>
</evidence>
<sequence>MDCEWWRRMERDATIDYLLRGDSPGESNQPMINPELTDTMCAEGAGVHLMQAMNGGNEISAEGQPLHKIPPIIVRQIDNVKEQFKTIHNNINDDSIKIYLSGELIEIYPNSDHNHRNITTMLKAHNYDCFCYHSNKQTTDQGSFVRSRIGTKVTSRFPTPSITPISTPSETPAQPPTTWRRSIPNRRRSSPDGRNVDYHGRNEYQVSPLKICEGNQDCLDLPNTVQTRIISKEEEKSFSVKISLTESRSYRDFCMTINHIKQLLKKINPCRNKNCASNDASSISFSYEKIENSQYLRPAKRLIVRSPEKIPPKNIQMENQFKPLEEMQTDEAEAYIPKLPPVMIRKPENIHTLLKTLSETF</sequence>
<evidence type="ECO:0000313" key="3">
    <source>
        <dbReference type="Proteomes" id="UP001054837"/>
    </source>
</evidence>
<evidence type="ECO:0000256" key="1">
    <source>
        <dbReference type="SAM" id="MobiDB-lite"/>
    </source>
</evidence>
<feature type="compositionally biased region" description="Low complexity" evidence="1">
    <location>
        <begin position="155"/>
        <end position="172"/>
    </location>
</feature>
<feature type="compositionally biased region" description="Basic and acidic residues" evidence="1">
    <location>
        <begin position="189"/>
        <end position="200"/>
    </location>
</feature>
<protein>
    <submittedName>
        <fullName evidence="2">Uncharacterized protein</fullName>
    </submittedName>
</protein>
<comment type="caution">
    <text evidence="2">The sequence shown here is derived from an EMBL/GenBank/DDBJ whole genome shotgun (WGS) entry which is preliminary data.</text>
</comment>
<dbReference type="Proteomes" id="UP001054837">
    <property type="component" value="Unassembled WGS sequence"/>
</dbReference>
<accession>A0AAV4MXS9</accession>
<keyword evidence="3" id="KW-1185">Reference proteome</keyword>
<gene>
    <name evidence="2" type="ORF">CDAR_484361</name>
</gene>
<dbReference type="AlphaFoldDB" id="A0AAV4MXS9"/>
<organism evidence="2 3">
    <name type="scientific">Caerostris darwini</name>
    <dbReference type="NCBI Taxonomy" id="1538125"/>
    <lineage>
        <taxon>Eukaryota</taxon>
        <taxon>Metazoa</taxon>
        <taxon>Ecdysozoa</taxon>
        <taxon>Arthropoda</taxon>
        <taxon>Chelicerata</taxon>
        <taxon>Arachnida</taxon>
        <taxon>Araneae</taxon>
        <taxon>Araneomorphae</taxon>
        <taxon>Entelegynae</taxon>
        <taxon>Araneoidea</taxon>
        <taxon>Araneidae</taxon>
        <taxon>Caerostris</taxon>
    </lineage>
</organism>
<dbReference type="EMBL" id="BPLQ01000914">
    <property type="protein sequence ID" value="GIX76196.1"/>
    <property type="molecule type" value="Genomic_DNA"/>
</dbReference>
<feature type="region of interest" description="Disordered" evidence="1">
    <location>
        <begin position="155"/>
        <end position="200"/>
    </location>
</feature>
<name>A0AAV4MXS9_9ARAC</name>
<reference evidence="2 3" key="1">
    <citation type="submission" date="2021-06" db="EMBL/GenBank/DDBJ databases">
        <title>Caerostris darwini draft genome.</title>
        <authorList>
            <person name="Kono N."/>
            <person name="Arakawa K."/>
        </authorList>
    </citation>
    <scope>NUCLEOTIDE SEQUENCE [LARGE SCALE GENOMIC DNA]</scope>
</reference>